<keyword evidence="3" id="KW-1185">Reference proteome</keyword>
<proteinExistence type="predicted"/>
<dbReference type="AlphaFoldDB" id="A0A653CCI4"/>
<evidence type="ECO:0000313" key="3">
    <source>
        <dbReference type="Proteomes" id="UP000410492"/>
    </source>
</evidence>
<sequence length="81" mass="9159">MKMITCLMKHRVTAAVALAPTSGDHHWIWLTMTVLILLVLLVVLNRTSPPSCQKDRYVSWEPSPTSGSIFQNHNKVSKKIM</sequence>
<evidence type="ECO:0000313" key="2">
    <source>
        <dbReference type="EMBL" id="VEN45094.1"/>
    </source>
</evidence>
<dbReference type="Proteomes" id="UP000410492">
    <property type="component" value="Unassembled WGS sequence"/>
</dbReference>
<feature type="transmembrane region" description="Helical" evidence="1">
    <location>
        <begin position="26"/>
        <end position="44"/>
    </location>
</feature>
<dbReference type="OrthoDB" id="8192055at2759"/>
<reference evidence="2 3" key="1">
    <citation type="submission" date="2019-01" db="EMBL/GenBank/DDBJ databases">
        <authorList>
            <person name="Sayadi A."/>
        </authorList>
    </citation>
    <scope>NUCLEOTIDE SEQUENCE [LARGE SCALE GENOMIC DNA]</scope>
</reference>
<organism evidence="2 3">
    <name type="scientific">Callosobruchus maculatus</name>
    <name type="common">Southern cowpea weevil</name>
    <name type="synonym">Pulse bruchid</name>
    <dbReference type="NCBI Taxonomy" id="64391"/>
    <lineage>
        <taxon>Eukaryota</taxon>
        <taxon>Metazoa</taxon>
        <taxon>Ecdysozoa</taxon>
        <taxon>Arthropoda</taxon>
        <taxon>Hexapoda</taxon>
        <taxon>Insecta</taxon>
        <taxon>Pterygota</taxon>
        <taxon>Neoptera</taxon>
        <taxon>Endopterygota</taxon>
        <taxon>Coleoptera</taxon>
        <taxon>Polyphaga</taxon>
        <taxon>Cucujiformia</taxon>
        <taxon>Chrysomeloidea</taxon>
        <taxon>Chrysomelidae</taxon>
        <taxon>Bruchinae</taxon>
        <taxon>Bruchini</taxon>
        <taxon>Callosobruchus</taxon>
    </lineage>
</organism>
<protein>
    <submittedName>
        <fullName evidence="2">Uncharacterized protein</fullName>
    </submittedName>
</protein>
<evidence type="ECO:0000256" key="1">
    <source>
        <dbReference type="SAM" id="Phobius"/>
    </source>
</evidence>
<keyword evidence="1" id="KW-0472">Membrane</keyword>
<dbReference type="EMBL" id="CAACVG010007372">
    <property type="protein sequence ID" value="VEN45094.1"/>
    <property type="molecule type" value="Genomic_DNA"/>
</dbReference>
<keyword evidence="1" id="KW-0812">Transmembrane</keyword>
<keyword evidence="1" id="KW-1133">Transmembrane helix</keyword>
<accession>A0A653CCI4</accession>
<gene>
    <name evidence="2" type="ORF">CALMAC_LOCUS7660</name>
</gene>
<name>A0A653CCI4_CALMS</name>